<protein>
    <recommendedName>
        <fullName evidence="3">Butirosin biosynthesis protein H N-terminal domain-containing protein</fullName>
    </recommendedName>
</protein>
<accession>A0ABX3GWD6</accession>
<dbReference type="RefSeq" id="WP_076114454.1">
    <property type="nucleotide sequence ID" value="NZ_MPTB01000081.1"/>
</dbReference>
<reference evidence="1 2" key="1">
    <citation type="submission" date="2016-10" db="EMBL/GenBank/DDBJ databases">
        <title>Paenibacillus species isolates.</title>
        <authorList>
            <person name="Beno S.M."/>
        </authorList>
    </citation>
    <scope>NUCLEOTIDE SEQUENCE [LARGE SCALE GENOMIC DNA]</scope>
    <source>
        <strain evidence="1 2">FSL H7-0744</strain>
    </source>
</reference>
<evidence type="ECO:0000313" key="1">
    <source>
        <dbReference type="EMBL" id="OMD36283.1"/>
    </source>
</evidence>
<name>A0ABX3GWD6_PAEBO</name>
<proteinExistence type="predicted"/>
<evidence type="ECO:0008006" key="3">
    <source>
        <dbReference type="Google" id="ProtNLM"/>
    </source>
</evidence>
<organism evidence="1 2">
    <name type="scientific">Paenibacillus borealis</name>
    <dbReference type="NCBI Taxonomy" id="160799"/>
    <lineage>
        <taxon>Bacteria</taxon>
        <taxon>Bacillati</taxon>
        <taxon>Bacillota</taxon>
        <taxon>Bacilli</taxon>
        <taxon>Bacillales</taxon>
        <taxon>Paenibacillaceae</taxon>
        <taxon>Paenibacillus</taxon>
    </lineage>
</organism>
<dbReference type="Proteomes" id="UP000187412">
    <property type="component" value="Unassembled WGS sequence"/>
</dbReference>
<dbReference type="EMBL" id="MPTB01000081">
    <property type="protein sequence ID" value="OMD36283.1"/>
    <property type="molecule type" value="Genomic_DNA"/>
</dbReference>
<evidence type="ECO:0000313" key="2">
    <source>
        <dbReference type="Proteomes" id="UP000187412"/>
    </source>
</evidence>
<comment type="caution">
    <text evidence="1">The sequence shown here is derived from an EMBL/GenBank/DDBJ whole genome shotgun (WGS) entry which is preliminary data.</text>
</comment>
<sequence>MLNILPVKSTPYPTLRSCIDDCIQSVAEWQGKDSKYMYGNAWQFSFKQQRSSEQSIIDRVSTPRISKEYLAAYHGINFTYINREEPAMDKSFLLEMLEKRLAGGMPVLVGFDSYSCPWCLAYRRLHTSHACLAVGVDRSSRKIYLTDGYYGRPLETVDLDEWESACHFFAEFSLCEPSRPLGQWRLALEHTLLNQEHEVQPLQVAEHLRAYADAYLETGIIAENPEEYSAYFLLAANTLPITRIRYSLFLSAISADQEVPELTRIAEGYRIAGEMWNMVNQFMIKVMRSGNKPAQRGKIHKKMLEIIHSEEELLLELVQLVNQPAFKS</sequence>
<gene>
    <name evidence="1" type="ORF">BSK56_32275</name>
</gene>
<keyword evidence="2" id="KW-1185">Reference proteome</keyword>